<feature type="compositionally biased region" description="Pro residues" evidence="1">
    <location>
        <begin position="103"/>
        <end position="118"/>
    </location>
</feature>
<gene>
    <name evidence="2" type="ORF">PtA15_3A104</name>
</gene>
<dbReference type="RefSeq" id="XP_053018295.1">
    <property type="nucleotide sequence ID" value="XM_053167039.1"/>
</dbReference>
<dbReference type="Proteomes" id="UP001164743">
    <property type="component" value="Chromosome 3A"/>
</dbReference>
<evidence type="ECO:0000256" key="1">
    <source>
        <dbReference type="SAM" id="MobiDB-lite"/>
    </source>
</evidence>
<feature type="compositionally biased region" description="Polar residues" evidence="1">
    <location>
        <begin position="76"/>
        <end position="85"/>
    </location>
</feature>
<feature type="region of interest" description="Disordered" evidence="1">
    <location>
        <begin position="1"/>
        <end position="118"/>
    </location>
</feature>
<keyword evidence="3" id="KW-1185">Reference proteome</keyword>
<evidence type="ECO:0000313" key="3">
    <source>
        <dbReference type="Proteomes" id="UP001164743"/>
    </source>
</evidence>
<organism evidence="2 3">
    <name type="scientific">Puccinia triticina</name>
    <dbReference type="NCBI Taxonomy" id="208348"/>
    <lineage>
        <taxon>Eukaryota</taxon>
        <taxon>Fungi</taxon>
        <taxon>Dikarya</taxon>
        <taxon>Basidiomycota</taxon>
        <taxon>Pucciniomycotina</taxon>
        <taxon>Pucciniomycetes</taxon>
        <taxon>Pucciniales</taxon>
        <taxon>Pucciniaceae</taxon>
        <taxon>Puccinia</taxon>
    </lineage>
</organism>
<protein>
    <submittedName>
        <fullName evidence="2">Uncharacterized protein</fullName>
    </submittedName>
</protein>
<sequence>MGGARTAAIELRRTTNHSRTPSTRQGWPGDQQQHSQAEDHSGPHHHLAKHERLQQAGGTPPAQQTHSPAREAGRESQPSLRPQPNTHHRPSPLDPLSSNQKPPTLPLAHPHPPIPPSP</sequence>
<dbReference type="GeneID" id="77807934"/>
<feature type="compositionally biased region" description="Polar residues" evidence="1">
    <location>
        <begin position="17"/>
        <end position="35"/>
    </location>
</feature>
<reference evidence="2" key="1">
    <citation type="submission" date="2022-10" db="EMBL/GenBank/DDBJ databases">
        <title>Puccinia triticina Genome sequencing and assembly.</title>
        <authorList>
            <person name="Li C."/>
        </authorList>
    </citation>
    <scope>NUCLEOTIDE SEQUENCE</scope>
    <source>
        <strain evidence="2">Pt15</strain>
    </source>
</reference>
<accession>A0ABY7CD98</accession>
<dbReference type="EMBL" id="CP110423">
    <property type="protein sequence ID" value="WAQ82740.1"/>
    <property type="molecule type" value="Genomic_DNA"/>
</dbReference>
<proteinExistence type="predicted"/>
<evidence type="ECO:0000313" key="2">
    <source>
        <dbReference type="EMBL" id="WAQ82740.1"/>
    </source>
</evidence>
<name>A0ABY7CD98_9BASI</name>